<gene>
    <name evidence="2" type="ORF">SAMN04487950_0692</name>
</gene>
<dbReference type="InterPro" id="IPR006626">
    <property type="entry name" value="PbH1"/>
</dbReference>
<dbReference type="PROSITE" id="PS51318">
    <property type="entry name" value="TAT"/>
    <property type="match status" value="1"/>
</dbReference>
<evidence type="ECO:0000256" key="1">
    <source>
        <dbReference type="SAM" id="MobiDB-lite"/>
    </source>
</evidence>
<dbReference type="Proteomes" id="UP000199607">
    <property type="component" value="Unassembled WGS sequence"/>
</dbReference>
<feature type="region of interest" description="Disordered" evidence="1">
    <location>
        <begin position="832"/>
        <end position="859"/>
    </location>
</feature>
<feature type="compositionally biased region" description="Polar residues" evidence="1">
    <location>
        <begin position="13"/>
        <end position="25"/>
    </location>
</feature>
<dbReference type="Gene3D" id="2.160.20.10">
    <property type="entry name" value="Single-stranded right-handed beta-helix, Pectin lyase-like"/>
    <property type="match status" value="1"/>
</dbReference>
<keyword evidence="3" id="KW-1185">Reference proteome</keyword>
<feature type="region of interest" description="Disordered" evidence="1">
    <location>
        <begin position="1"/>
        <end position="25"/>
    </location>
</feature>
<evidence type="ECO:0008006" key="4">
    <source>
        <dbReference type="Google" id="ProtNLM"/>
    </source>
</evidence>
<protein>
    <recommendedName>
        <fullName evidence="4">Right handed beta helix region</fullName>
    </recommendedName>
</protein>
<dbReference type="AlphaFoldDB" id="A0A1I4BR51"/>
<feature type="region of interest" description="Disordered" evidence="1">
    <location>
        <begin position="885"/>
        <end position="904"/>
    </location>
</feature>
<dbReference type="SMART" id="SM00710">
    <property type="entry name" value="PbH1"/>
    <property type="match status" value="5"/>
</dbReference>
<evidence type="ECO:0000313" key="3">
    <source>
        <dbReference type="Proteomes" id="UP000199607"/>
    </source>
</evidence>
<dbReference type="SUPFAM" id="SSF51126">
    <property type="entry name" value="Pectin lyase-like"/>
    <property type="match status" value="1"/>
</dbReference>
<dbReference type="InterPro" id="IPR011050">
    <property type="entry name" value="Pectin_lyase_fold/virulence"/>
</dbReference>
<feature type="compositionally biased region" description="Low complexity" evidence="1">
    <location>
        <begin position="497"/>
        <end position="571"/>
    </location>
</feature>
<feature type="compositionally biased region" description="Acidic residues" evidence="1">
    <location>
        <begin position="846"/>
        <end position="855"/>
    </location>
</feature>
<feature type="region of interest" description="Disordered" evidence="1">
    <location>
        <begin position="475"/>
        <end position="582"/>
    </location>
</feature>
<proteinExistence type="predicted"/>
<dbReference type="InterPro" id="IPR006311">
    <property type="entry name" value="TAT_signal"/>
</dbReference>
<feature type="compositionally biased region" description="Basic and acidic residues" evidence="1">
    <location>
        <begin position="1"/>
        <end position="11"/>
    </location>
</feature>
<feature type="compositionally biased region" description="Polar residues" evidence="1">
    <location>
        <begin position="475"/>
        <end position="485"/>
    </location>
</feature>
<name>A0A1I4BR51_9EURY</name>
<organism evidence="2 3">
    <name type="scientific">Halogranum rubrum</name>
    <dbReference type="NCBI Taxonomy" id="553466"/>
    <lineage>
        <taxon>Archaea</taxon>
        <taxon>Methanobacteriati</taxon>
        <taxon>Methanobacteriota</taxon>
        <taxon>Stenosarchaea group</taxon>
        <taxon>Halobacteria</taxon>
        <taxon>Halobacteriales</taxon>
        <taxon>Haloferacaceae</taxon>
    </lineage>
</organism>
<dbReference type="RefSeq" id="WP_177197525.1">
    <property type="nucleotide sequence ID" value="NZ_FOTC01000001.1"/>
</dbReference>
<dbReference type="InterPro" id="IPR012334">
    <property type="entry name" value="Pectin_lyas_fold"/>
</dbReference>
<accession>A0A1I4BR51</accession>
<evidence type="ECO:0000313" key="2">
    <source>
        <dbReference type="EMBL" id="SFK70677.1"/>
    </source>
</evidence>
<dbReference type="EMBL" id="FOTC01000001">
    <property type="protein sequence ID" value="SFK70677.1"/>
    <property type="molecule type" value="Genomic_DNA"/>
</dbReference>
<reference evidence="3" key="1">
    <citation type="submission" date="2016-10" db="EMBL/GenBank/DDBJ databases">
        <authorList>
            <person name="Varghese N."/>
            <person name="Submissions S."/>
        </authorList>
    </citation>
    <scope>NUCLEOTIDE SEQUENCE [LARGE SCALE GENOMIC DNA]</scope>
    <source>
        <strain evidence="3">CGMCC 1.7738</strain>
    </source>
</reference>
<sequence>MSENVERHDDSGNQETAEAESNSGSLLNRRDVLAMGAAAAATTGLGSAGLSGTVSAASAERYGIQFGTVVNAVEDLGMDPNGNEPIDDALQQTMDDEDTLVEFPPGTYFLKNDHAEGSLNNWGIRGLGDKPSDVRFVSESGASQFLIRTGGGNGILVENLTIDYGDDKEGSLGLLLKANDNLRVQDVEFAGFNPTSGNGAVDNLSPQIIDEGGTAIVDGLVRTGPTDITSHGHLGNDSNDGCVWLGEKHVGELIIRNSHIENTGTNAIYARRCTGDVKVENCLFKNNNQTSLRIGGSGCYVKGCDFVVDATETPDENGGELINPHGIIWETGPRGDKGGYIENCNFVYRNAPSKTAAAVWVDGSAGGMAIRDSRFELGADDIAAVRIDDPTDPRLGDTGARPWGVELDGVSVTGSSSGSDPAIQVYNRNGSVVRNSCLQLTGNRDGIALRNSDNSTVEDTNVNVSGQATIFGDSQVSTSNLTNGDSCPAPSLSGEPTSSSGSSSTDSTDSGSTDSADSSGSSDSTDSAGSTDSASTDSASTDSASTDSASADSSSTDSSSTESASTDSGSSGDEKTPNTVTVYGTGTQAHYKFSATGAIGGRSDNEPWDNIESGTVDAKIRSDGVTDTYEFAGGLSSFSFPQGIAEAEVNGTPVDVETLAVSDDYPNTLQVVPNGESANYRVNVSGDIADHPALGTSLSKYDSLDGGELEGWVTNNVDAIQFSGDVTDFEFLEGSATLYYNGEPVEPDALAAAGDGPSTRTLTVHGPSKDIGRVDYRITFDGSAEAVEAASNEVGDGVLEGSVWSGYVDSFEIEGTLGTAEKLTEGGTITVDGEEVDPETLGAESDGSDETDDSELPNTITVDGRNTKGVTNYTIAVSGELKKETSTNDVDAGEGVDAREDRISSGNRVVGIVDEGVDIYRFSGDITTSDVDGNASVNFDEK</sequence>